<evidence type="ECO:0000313" key="2">
    <source>
        <dbReference type="EMBL" id="TSH91563.1"/>
    </source>
</evidence>
<dbReference type="InterPro" id="IPR044855">
    <property type="entry name" value="CoA-Trfase_III_dom3_sf"/>
</dbReference>
<dbReference type="RefSeq" id="WP_143949735.1">
    <property type="nucleotide sequence ID" value="NZ_BAABMB010000006.1"/>
</dbReference>
<dbReference type="GO" id="GO:0016740">
    <property type="term" value="F:transferase activity"/>
    <property type="evidence" value="ECO:0007669"/>
    <property type="project" value="UniProtKB-KW"/>
</dbReference>
<proteinExistence type="predicted"/>
<keyword evidence="3" id="KW-1185">Reference proteome</keyword>
<dbReference type="EMBL" id="VLTJ01000035">
    <property type="protein sequence ID" value="TSH91563.1"/>
    <property type="molecule type" value="Genomic_DNA"/>
</dbReference>
<organism evidence="2 3">
    <name type="scientific">Verticiella sediminum</name>
    <dbReference type="NCBI Taxonomy" id="1247510"/>
    <lineage>
        <taxon>Bacteria</taxon>
        <taxon>Pseudomonadati</taxon>
        <taxon>Pseudomonadota</taxon>
        <taxon>Betaproteobacteria</taxon>
        <taxon>Burkholderiales</taxon>
        <taxon>Alcaligenaceae</taxon>
        <taxon>Verticiella</taxon>
    </lineage>
</organism>
<dbReference type="Gene3D" id="3.40.50.10540">
    <property type="entry name" value="Crotonobetainyl-coa:carnitine coa-transferase, domain 1"/>
    <property type="match status" value="1"/>
</dbReference>
<dbReference type="InterPro" id="IPR050509">
    <property type="entry name" value="CoA-transferase_III"/>
</dbReference>
<dbReference type="PANTHER" id="PTHR48228:SF6">
    <property type="entry name" value="L-CARNITINE COA-TRANSFERASE"/>
    <property type="match status" value="1"/>
</dbReference>
<evidence type="ECO:0000256" key="1">
    <source>
        <dbReference type="ARBA" id="ARBA00022679"/>
    </source>
</evidence>
<accession>A0A556AFC3</accession>
<name>A0A556AFC3_9BURK</name>
<dbReference type="InterPro" id="IPR003673">
    <property type="entry name" value="CoA-Trfase_fam_III"/>
</dbReference>
<evidence type="ECO:0000313" key="3">
    <source>
        <dbReference type="Proteomes" id="UP000318405"/>
    </source>
</evidence>
<dbReference type="Pfam" id="PF02515">
    <property type="entry name" value="CoA_transf_3"/>
    <property type="match status" value="1"/>
</dbReference>
<dbReference type="Proteomes" id="UP000318405">
    <property type="component" value="Unassembled WGS sequence"/>
</dbReference>
<dbReference type="PANTHER" id="PTHR48228">
    <property type="entry name" value="SUCCINYL-COA--D-CITRAMALATE COA-TRANSFERASE"/>
    <property type="match status" value="1"/>
</dbReference>
<dbReference type="SUPFAM" id="SSF89796">
    <property type="entry name" value="CoA-transferase family III (CaiB/BaiF)"/>
    <property type="match status" value="1"/>
</dbReference>
<dbReference type="Gene3D" id="3.30.1540.10">
    <property type="entry name" value="formyl-coa transferase, domain 3"/>
    <property type="match status" value="1"/>
</dbReference>
<comment type="caution">
    <text evidence="2">The sequence shown here is derived from an EMBL/GenBank/DDBJ whole genome shotgun (WGS) entry which is preliminary data.</text>
</comment>
<dbReference type="InterPro" id="IPR023606">
    <property type="entry name" value="CoA-Trfase_III_dom_1_sf"/>
</dbReference>
<reference evidence="2 3" key="1">
    <citation type="submission" date="2019-07" db="EMBL/GenBank/DDBJ databases">
        <title>Qingshengfaniella alkalisoli gen. nov., sp. nov., isolated from saline soil.</title>
        <authorList>
            <person name="Xu L."/>
            <person name="Huang X.-X."/>
            <person name="Sun J.-Q."/>
        </authorList>
    </citation>
    <scope>NUCLEOTIDE SEQUENCE [LARGE SCALE GENOMIC DNA]</scope>
    <source>
        <strain evidence="2 3">DSM 27279</strain>
    </source>
</reference>
<dbReference type="OrthoDB" id="5294844at2"/>
<protein>
    <submittedName>
        <fullName evidence="2">CoA transferase</fullName>
    </submittedName>
</protein>
<gene>
    <name evidence="2" type="ORF">FOZ76_18335</name>
</gene>
<keyword evidence="1 2" id="KW-0808">Transferase</keyword>
<dbReference type="AlphaFoldDB" id="A0A556AFC3"/>
<sequence length="417" mass="44712">MSSAQHTQAPPAALEGLRVLDLSGPMGNYAGKLFADMGADVILVEPPGGSALRREPPFIGDVPGIERSLNFAYQNTSKRGICLDLETSSGQHLLRLLAAKADLVIETAPPGWMAARGLGFDDLAQARPQIVVASITPFGQTGPYAQMAATDLVGLAMGGLLYMGGYRDVAPTQAHGDQAFKCAAMYGAVAAMLAVTHAEQGGGGQHVDISMQESVTLALENAAQTFDLEGTVRQRPLAEQRFAGYGLFECKDGYIFLGSRGIGNSPAWSRSLQWFKDEGMEGVERLYGPEWSDLAYLKSDEARDVFGELFMRWSRRHTKAWLYGEGQKRLIPLAPVSTPADLLENPQLQARGHFVPFTHPLLETAARMPGAPYVLSGTPWRVSRPAPRLGEHTAEVLAEVGVSGAEAAQLFSMGVAA</sequence>